<organism evidence="2 3">
    <name type="scientific">Flavobacterium chungangense</name>
    <dbReference type="NCBI Taxonomy" id="554283"/>
    <lineage>
        <taxon>Bacteria</taxon>
        <taxon>Pseudomonadati</taxon>
        <taxon>Bacteroidota</taxon>
        <taxon>Flavobacteriia</taxon>
        <taxon>Flavobacteriales</taxon>
        <taxon>Flavobacteriaceae</taxon>
        <taxon>Flavobacterium</taxon>
    </lineage>
</organism>
<proteinExistence type="predicted"/>
<comment type="caution">
    <text evidence="2">The sequence shown here is derived from an EMBL/GenBank/DDBJ whole genome shotgun (WGS) entry which is preliminary data.</text>
</comment>
<evidence type="ECO:0000313" key="3">
    <source>
        <dbReference type="Proteomes" id="UP000556700"/>
    </source>
</evidence>
<dbReference type="Proteomes" id="UP000556700">
    <property type="component" value="Unassembled WGS sequence"/>
</dbReference>
<protein>
    <submittedName>
        <fullName evidence="2">Uncharacterized protein</fullName>
    </submittedName>
</protein>
<dbReference type="EMBL" id="CAIJDO010000094">
    <property type="protein sequence ID" value="CAD0002671.1"/>
    <property type="molecule type" value="Genomic_DNA"/>
</dbReference>
<reference evidence="2 3" key="1">
    <citation type="submission" date="2020-06" db="EMBL/GenBank/DDBJ databases">
        <authorList>
            <person name="Criscuolo A."/>
        </authorList>
    </citation>
    <scope>NUCLEOTIDE SEQUENCE [LARGE SCALE GENOMIC DNA]</scope>
    <source>
        <strain evidence="3">CIP 110025</strain>
    </source>
</reference>
<gene>
    <name evidence="2" type="ORF">FLACHUCJ7_01024</name>
</gene>
<feature type="transmembrane region" description="Helical" evidence="1">
    <location>
        <begin position="108"/>
        <end position="129"/>
    </location>
</feature>
<keyword evidence="1" id="KW-0472">Membrane</keyword>
<dbReference type="AlphaFoldDB" id="A0A6V6YT61"/>
<keyword evidence="1" id="KW-0812">Transmembrane</keyword>
<accession>A0A6V6YT61</accession>
<name>A0A6V6YT61_9FLAO</name>
<dbReference type="RefSeq" id="WP_031457344.1">
    <property type="nucleotide sequence ID" value="NZ_CAIJDO010000094.1"/>
</dbReference>
<keyword evidence="1" id="KW-1133">Transmembrane helix</keyword>
<keyword evidence="3" id="KW-1185">Reference proteome</keyword>
<evidence type="ECO:0000256" key="1">
    <source>
        <dbReference type="SAM" id="Phobius"/>
    </source>
</evidence>
<sequence length="154" mass="18268">MNNEKINDILNDISKSSEYEVQCEEDFLSWEEFQEYLSLIYLMQNHLVIIYKPFANRRIVSLNSKGASIIKKGGWLEYLKAEEEISKQNKEKDKVDFLSKKWIYKTRLLPYFLSLSALILSGLTFYINLNKKSESEELKREVEKMKLEIKALKK</sequence>
<evidence type="ECO:0000313" key="2">
    <source>
        <dbReference type="EMBL" id="CAD0002671.1"/>
    </source>
</evidence>